<gene>
    <name evidence="1" type="ORF">C2G38_2191590</name>
</gene>
<name>A0A397UZY7_9GLOM</name>
<dbReference type="SUPFAM" id="SSF52540">
    <property type="entry name" value="P-loop containing nucleoside triphosphate hydrolases"/>
    <property type="match status" value="1"/>
</dbReference>
<evidence type="ECO:0000313" key="2">
    <source>
        <dbReference type="Proteomes" id="UP000266673"/>
    </source>
</evidence>
<keyword evidence="2" id="KW-1185">Reference proteome</keyword>
<dbReference type="InterPro" id="IPR027417">
    <property type="entry name" value="P-loop_NTPase"/>
</dbReference>
<sequence length="329" mass="38438">MVSKITLFFRRTIFPTRFITYRVQCHQSPKPVLFYLPFSRTLKSWNNLHELSRNQLLRRTDAVFLATGENKRRWTINSAILDAVHKHVYFVDLEKTNVPLLDMILRGDFVNLYGARASGKSTWVFQIIEKLKNLGIVCIYVSFEQCNMATIDTFWSTFGDALHITAPKHFREDDFDTLLEAHDEIRSSFLRTIRAIKTAKNYYALLSLVAIGPFSILHLNSERITSSPFNVKKSFRNPNFTLEQVQTVFMEFENEFNLTIDSEIIEDIYNRTNGTSRFTCSLCTRSRSYKTQRGLKCHETIKHKDHNILSLHILPLPNYELDHIKKAMI</sequence>
<protein>
    <recommendedName>
        <fullName evidence="3">P-loop containing nucleoside triphosphate hydrolase protein</fullName>
    </recommendedName>
</protein>
<proteinExistence type="predicted"/>
<dbReference type="STRING" id="44941.A0A397UZY7"/>
<dbReference type="AlphaFoldDB" id="A0A397UZY7"/>
<evidence type="ECO:0000313" key="1">
    <source>
        <dbReference type="EMBL" id="RIB15804.1"/>
    </source>
</evidence>
<dbReference type="Proteomes" id="UP000266673">
    <property type="component" value="Unassembled WGS sequence"/>
</dbReference>
<dbReference type="EMBL" id="QKWP01000721">
    <property type="protein sequence ID" value="RIB15804.1"/>
    <property type="molecule type" value="Genomic_DNA"/>
</dbReference>
<organism evidence="1 2">
    <name type="scientific">Gigaspora rosea</name>
    <dbReference type="NCBI Taxonomy" id="44941"/>
    <lineage>
        <taxon>Eukaryota</taxon>
        <taxon>Fungi</taxon>
        <taxon>Fungi incertae sedis</taxon>
        <taxon>Mucoromycota</taxon>
        <taxon>Glomeromycotina</taxon>
        <taxon>Glomeromycetes</taxon>
        <taxon>Diversisporales</taxon>
        <taxon>Gigasporaceae</taxon>
        <taxon>Gigaspora</taxon>
    </lineage>
</organism>
<accession>A0A397UZY7</accession>
<reference evidence="1 2" key="1">
    <citation type="submission" date="2018-06" db="EMBL/GenBank/DDBJ databases">
        <title>Comparative genomics reveals the genomic features of Rhizophagus irregularis, R. cerebriforme, R. diaphanum and Gigaspora rosea, and their symbiotic lifestyle signature.</title>
        <authorList>
            <person name="Morin E."/>
            <person name="San Clemente H."/>
            <person name="Chen E.C.H."/>
            <person name="De La Providencia I."/>
            <person name="Hainaut M."/>
            <person name="Kuo A."/>
            <person name="Kohler A."/>
            <person name="Murat C."/>
            <person name="Tang N."/>
            <person name="Roy S."/>
            <person name="Loubradou J."/>
            <person name="Henrissat B."/>
            <person name="Grigoriev I.V."/>
            <person name="Corradi N."/>
            <person name="Roux C."/>
            <person name="Martin F.M."/>
        </authorList>
    </citation>
    <scope>NUCLEOTIDE SEQUENCE [LARGE SCALE GENOMIC DNA]</scope>
    <source>
        <strain evidence="1 2">DAOM 194757</strain>
    </source>
</reference>
<comment type="caution">
    <text evidence="1">The sequence shown here is derived from an EMBL/GenBank/DDBJ whole genome shotgun (WGS) entry which is preliminary data.</text>
</comment>
<evidence type="ECO:0008006" key="3">
    <source>
        <dbReference type="Google" id="ProtNLM"/>
    </source>
</evidence>
<dbReference type="Gene3D" id="3.40.50.300">
    <property type="entry name" value="P-loop containing nucleotide triphosphate hydrolases"/>
    <property type="match status" value="1"/>
</dbReference>
<dbReference type="OrthoDB" id="5596319at2759"/>